<dbReference type="KEGG" id="ccos:Pan44_04490"/>
<evidence type="ECO:0000313" key="2">
    <source>
        <dbReference type="Proteomes" id="UP000315700"/>
    </source>
</evidence>
<gene>
    <name evidence="1" type="ORF">Pan44_04490</name>
</gene>
<dbReference type="EMBL" id="CP036271">
    <property type="protein sequence ID" value="QDT52438.1"/>
    <property type="molecule type" value="Genomic_DNA"/>
</dbReference>
<dbReference type="Proteomes" id="UP000315700">
    <property type="component" value="Chromosome"/>
</dbReference>
<sequence length="91" mass="10071">MDERRWIDEWCQRIVGKPCWMVWAGGCAGSRFSLALGAKIPRTPVRRNPAYSAEANENEGEYGLHVGCAEWAFGIERPGVTQVITNSAADC</sequence>
<keyword evidence="2" id="KW-1185">Reference proteome</keyword>
<evidence type="ECO:0000313" key="1">
    <source>
        <dbReference type="EMBL" id="QDT52438.1"/>
    </source>
</evidence>
<organism evidence="1 2">
    <name type="scientific">Caulifigura coniformis</name>
    <dbReference type="NCBI Taxonomy" id="2527983"/>
    <lineage>
        <taxon>Bacteria</taxon>
        <taxon>Pseudomonadati</taxon>
        <taxon>Planctomycetota</taxon>
        <taxon>Planctomycetia</taxon>
        <taxon>Planctomycetales</taxon>
        <taxon>Planctomycetaceae</taxon>
        <taxon>Caulifigura</taxon>
    </lineage>
</organism>
<dbReference type="AlphaFoldDB" id="A0A517S8J2"/>
<dbReference type="RefSeq" id="WP_145026788.1">
    <property type="nucleotide sequence ID" value="NZ_CP036271.1"/>
</dbReference>
<protein>
    <submittedName>
        <fullName evidence="1">Uncharacterized protein</fullName>
    </submittedName>
</protein>
<dbReference type="InParanoid" id="A0A517S8J2"/>
<reference evidence="1 2" key="1">
    <citation type="submission" date="2019-02" db="EMBL/GenBank/DDBJ databases">
        <title>Deep-cultivation of Planctomycetes and their phenomic and genomic characterization uncovers novel biology.</title>
        <authorList>
            <person name="Wiegand S."/>
            <person name="Jogler M."/>
            <person name="Boedeker C."/>
            <person name="Pinto D."/>
            <person name="Vollmers J."/>
            <person name="Rivas-Marin E."/>
            <person name="Kohn T."/>
            <person name="Peeters S.H."/>
            <person name="Heuer A."/>
            <person name="Rast P."/>
            <person name="Oberbeckmann S."/>
            <person name="Bunk B."/>
            <person name="Jeske O."/>
            <person name="Meyerdierks A."/>
            <person name="Storesund J.E."/>
            <person name="Kallscheuer N."/>
            <person name="Luecker S."/>
            <person name="Lage O.M."/>
            <person name="Pohl T."/>
            <person name="Merkel B.J."/>
            <person name="Hornburger P."/>
            <person name="Mueller R.-W."/>
            <person name="Bruemmer F."/>
            <person name="Labrenz M."/>
            <person name="Spormann A.M."/>
            <person name="Op den Camp H."/>
            <person name="Overmann J."/>
            <person name="Amann R."/>
            <person name="Jetten M.S.M."/>
            <person name="Mascher T."/>
            <person name="Medema M.H."/>
            <person name="Devos D.P."/>
            <person name="Kaster A.-K."/>
            <person name="Ovreas L."/>
            <person name="Rohde M."/>
            <person name="Galperin M.Y."/>
            <person name="Jogler C."/>
        </authorList>
    </citation>
    <scope>NUCLEOTIDE SEQUENCE [LARGE SCALE GENOMIC DNA]</scope>
    <source>
        <strain evidence="1 2">Pan44</strain>
    </source>
</reference>
<accession>A0A517S8J2</accession>
<name>A0A517S8J2_9PLAN</name>
<proteinExistence type="predicted"/>